<feature type="non-terminal residue" evidence="2">
    <location>
        <position position="1"/>
    </location>
</feature>
<dbReference type="Proteomes" id="UP001432322">
    <property type="component" value="Unassembled WGS sequence"/>
</dbReference>
<evidence type="ECO:0000313" key="2">
    <source>
        <dbReference type="EMBL" id="GMT29702.1"/>
    </source>
</evidence>
<dbReference type="EMBL" id="BTSY01000005">
    <property type="protein sequence ID" value="GMT29702.1"/>
    <property type="molecule type" value="Genomic_DNA"/>
</dbReference>
<dbReference type="InterPro" id="IPR000210">
    <property type="entry name" value="BTB/POZ_dom"/>
</dbReference>
<sequence length="101" mass="11695">EFRIQIKKVECEPATAINKFSVPDAFSNVILRIGEQRLHVSKEFLSIHSPVFASMFFGEYVEKHKQEIEIKEVEYEEFVDLLNAIYPDGRDIGVSNVQHIL</sequence>
<dbReference type="PROSITE" id="PS50097">
    <property type="entry name" value="BTB"/>
    <property type="match status" value="1"/>
</dbReference>
<organism evidence="2 3">
    <name type="scientific">Pristionchus fissidentatus</name>
    <dbReference type="NCBI Taxonomy" id="1538716"/>
    <lineage>
        <taxon>Eukaryota</taxon>
        <taxon>Metazoa</taxon>
        <taxon>Ecdysozoa</taxon>
        <taxon>Nematoda</taxon>
        <taxon>Chromadorea</taxon>
        <taxon>Rhabditida</taxon>
        <taxon>Rhabditina</taxon>
        <taxon>Diplogasteromorpha</taxon>
        <taxon>Diplogasteroidea</taxon>
        <taxon>Neodiplogasteridae</taxon>
        <taxon>Pristionchus</taxon>
    </lineage>
</organism>
<name>A0AAV5WFC4_9BILA</name>
<dbReference type="PANTHER" id="PTHR47022">
    <property type="entry name" value="BTB AND MATH DOMAIN-CONTAINING PROTEIN 36-RELATED"/>
    <property type="match status" value="1"/>
</dbReference>
<proteinExistence type="predicted"/>
<dbReference type="Gene3D" id="3.30.710.10">
    <property type="entry name" value="Potassium Channel Kv1.1, Chain A"/>
    <property type="match status" value="1"/>
</dbReference>
<dbReference type="CDD" id="cd18186">
    <property type="entry name" value="BTB_POZ_ZBTB_KLHL-like"/>
    <property type="match status" value="1"/>
</dbReference>
<dbReference type="AlphaFoldDB" id="A0AAV5WFC4"/>
<evidence type="ECO:0000313" key="3">
    <source>
        <dbReference type="Proteomes" id="UP001432322"/>
    </source>
</evidence>
<dbReference type="InterPro" id="IPR011333">
    <property type="entry name" value="SKP1/BTB/POZ_sf"/>
</dbReference>
<evidence type="ECO:0000259" key="1">
    <source>
        <dbReference type="PROSITE" id="PS50097"/>
    </source>
</evidence>
<dbReference type="PANTHER" id="PTHR47022:SF1">
    <property type="entry name" value="BTB AND MATH DOMAIN-CONTAINING PROTEIN 36-RELATED"/>
    <property type="match status" value="1"/>
</dbReference>
<gene>
    <name evidence="2" type="ORF">PFISCL1PPCAC_20999</name>
</gene>
<dbReference type="Pfam" id="PF00651">
    <property type="entry name" value="BTB"/>
    <property type="match status" value="1"/>
</dbReference>
<reference evidence="2" key="1">
    <citation type="submission" date="2023-10" db="EMBL/GenBank/DDBJ databases">
        <title>Genome assembly of Pristionchus species.</title>
        <authorList>
            <person name="Yoshida K."/>
            <person name="Sommer R.J."/>
        </authorList>
    </citation>
    <scope>NUCLEOTIDE SEQUENCE</scope>
    <source>
        <strain evidence="2">RS5133</strain>
    </source>
</reference>
<dbReference type="SUPFAM" id="SSF54695">
    <property type="entry name" value="POZ domain"/>
    <property type="match status" value="1"/>
</dbReference>
<keyword evidence="3" id="KW-1185">Reference proteome</keyword>
<comment type="caution">
    <text evidence="2">The sequence shown here is derived from an EMBL/GenBank/DDBJ whole genome shotgun (WGS) entry which is preliminary data.</text>
</comment>
<protein>
    <recommendedName>
        <fullName evidence="1">BTB domain-containing protein</fullName>
    </recommendedName>
</protein>
<feature type="domain" description="BTB" evidence="1">
    <location>
        <begin position="27"/>
        <end position="94"/>
    </location>
</feature>
<feature type="non-terminal residue" evidence="2">
    <location>
        <position position="101"/>
    </location>
</feature>
<accession>A0AAV5WFC4</accession>